<keyword evidence="10" id="KW-0175">Coiled coil</keyword>
<dbReference type="EMBL" id="JBHSHC010000034">
    <property type="protein sequence ID" value="MFC4766946.1"/>
    <property type="molecule type" value="Genomic_DNA"/>
</dbReference>
<dbReference type="Pfam" id="PF05164">
    <property type="entry name" value="ZapA"/>
    <property type="match status" value="1"/>
</dbReference>
<evidence type="ECO:0000313" key="12">
    <source>
        <dbReference type="Proteomes" id="UP001596002"/>
    </source>
</evidence>
<dbReference type="Gene3D" id="6.10.250.790">
    <property type="match status" value="1"/>
</dbReference>
<protein>
    <recommendedName>
        <fullName evidence="2">Cell division protein ZapA</fullName>
    </recommendedName>
    <alternativeName>
        <fullName evidence="9">Z ring-associated protein ZapA</fullName>
    </alternativeName>
</protein>
<keyword evidence="6" id="KW-0131">Cell cycle</keyword>
<evidence type="ECO:0000313" key="11">
    <source>
        <dbReference type="EMBL" id="MFC4766946.1"/>
    </source>
</evidence>
<dbReference type="PANTHER" id="PTHR34981:SF1">
    <property type="entry name" value="CELL DIVISION PROTEIN ZAPA"/>
    <property type="match status" value="1"/>
</dbReference>
<evidence type="ECO:0000256" key="10">
    <source>
        <dbReference type="SAM" id="Coils"/>
    </source>
</evidence>
<gene>
    <name evidence="11" type="primary">zapA</name>
    <name evidence="11" type="ORF">ACFO8Q_06130</name>
</gene>
<keyword evidence="3" id="KW-0963">Cytoplasm</keyword>
<dbReference type="PANTHER" id="PTHR34981">
    <property type="entry name" value="CELL DIVISION PROTEIN ZAPA"/>
    <property type="match status" value="1"/>
</dbReference>
<proteinExistence type="predicted"/>
<dbReference type="RefSeq" id="WP_380024840.1">
    <property type="nucleotide sequence ID" value="NZ_JBHSHC010000034.1"/>
</dbReference>
<evidence type="ECO:0000256" key="9">
    <source>
        <dbReference type="ARBA" id="ARBA00033158"/>
    </source>
</evidence>
<evidence type="ECO:0000256" key="4">
    <source>
        <dbReference type="ARBA" id="ARBA00022618"/>
    </source>
</evidence>
<feature type="coiled-coil region" evidence="10">
    <location>
        <begin position="60"/>
        <end position="87"/>
    </location>
</feature>
<accession>A0ABV9PXG7</accession>
<evidence type="ECO:0000256" key="8">
    <source>
        <dbReference type="ARBA" id="ARBA00026068"/>
    </source>
</evidence>
<comment type="function">
    <text evidence="7">Activator of cell division through the inhibition of FtsZ GTPase activity, therefore promoting FtsZ assembly into bundles of protofilaments necessary for the formation of the division Z ring. It is recruited early at mid-cell but it is not essential for cell division.</text>
</comment>
<evidence type="ECO:0000256" key="5">
    <source>
        <dbReference type="ARBA" id="ARBA00023210"/>
    </source>
</evidence>
<evidence type="ECO:0000256" key="3">
    <source>
        <dbReference type="ARBA" id="ARBA00022490"/>
    </source>
</evidence>
<sequence>MQKEENNRIRVDIYGHEYQLRGKASVEHMRLVAGLVDDKMREIAKSNPRLDLNRLAVLAAVNIADEYLRLRQEYEELLKLLERSQERPQGRFEL</sequence>
<organism evidence="11 12">
    <name type="scientific">Effusibacillus consociatus</name>
    <dbReference type="NCBI Taxonomy" id="1117041"/>
    <lineage>
        <taxon>Bacteria</taxon>
        <taxon>Bacillati</taxon>
        <taxon>Bacillota</taxon>
        <taxon>Bacilli</taxon>
        <taxon>Bacillales</taxon>
        <taxon>Alicyclobacillaceae</taxon>
        <taxon>Effusibacillus</taxon>
    </lineage>
</organism>
<evidence type="ECO:0000256" key="2">
    <source>
        <dbReference type="ARBA" id="ARBA00015195"/>
    </source>
</evidence>
<dbReference type="SUPFAM" id="SSF102829">
    <property type="entry name" value="Cell division protein ZapA-like"/>
    <property type="match status" value="1"/>
</dbReference>
<evidence type="ECO:0000256" key="6">
    <source>
        <dbReference type="ARBA" id="ARBA00023306"/>
    </source>
</evidence>
<comment type="caution">
    <text evidence="11">The sequence shown here is derived from an EMBL/GenBank/DDBJ whole genome shotgun (WGS) entry which is preliminary data.</text>
</comment>
<keyword evidence="5" id="KW-0717">Septation</keyword>
<dbReference type="InterPro" id="IPR036192">
    <property type="entry name" value="Cell_div_ZapA-like_sf"/>
</dbReference>
<evidence type="ECO:0000256" key="7">
    <source>
        <dbReference type="ARBA" id="ARBA00024910"/>
    </source>
</evidence>
<dbReference type="InterPro" id="IPR007838">
    <property type="entry name" value="Cell_div_ZapA-like"/>
</dbReference>
<dbReference type="InterPro" id="IPR053712">
    <property type="entry name" value="Bac_CellDiv_Activator"/>
</dbReference>
<dbReference type="GO" id="GO:0051301">
    <property type="term" value="P:cell division"/>
    <property type="evidence" value="ECO:0007669"/>
    <property type="project" value="UniProtKB-KW"/>
</dbReference>
<comment type="subcellular location">
    <subcellularLocation>
        <location evidence="1">Cytoplasm</location>
    </subcellularLocation>
</comment>
<keyword evidence="4 11" id="KW-0132">Cell division</keyword>
<dbReference type="Proteomes" id="UP001596002">
    <property type="component" value="Unassembled WGS sequence"/>
</dbReference>
<dbReference type="NCBIfam" id="NF010724">
    <property type="entry name" value="PRK14126.1"/>
    <property type="match status" value="1"/>
</dbReference>
<reference evidence="12" key="1">
    <citation type="journal article" date="2019" name="Int. J. Syst. Evol. Microbiol.">
        <title>The Global Catalogue of Microorganisms (GCM) 10K type strain sequencing project: providing services to taxonomists for standard genome sequencing and annotation.</title>
        <authorList>
            <consortium name="The Broad Institute Genomics Platform"/>
            <consortium name="The Broad Institute Genome Sequencing Center for Infectious Disease"/>
            <person name="Wu L."/>
            <person name="Ma J."/>
        </authorList>
    </citation>
    <scope>NUCLEOTIDE SEQUENCE [LARGE SCALE GENOMIC DNA]</scope>
    <source>
        <strain evidence="12">WYCCWR 12678</strain>
    </source>
</reference>
<name>A0ABV9PXG7_9BACL</name>
<comment type="subunit">
    <text evidence="8">Homodimer. Interacts with FtsZ.</text>
</comment>
<evidence type="ECO:0000256" key="1">
    <source>
        <dbReference type="ARBA" id="ARBA00004496"/>
    </source>
</evidence>
<keyword evidence="12" id="KW-1185">Reference proteome</keyword>